<dbReference type="InterPro" id="IPR045851">
    <property type="entry name" value="AMP-bd_C_sf"/>
</dbReference>
<dbReference type="InterPro" id="IPR025110">
    <property type="entry name" value="AMP-bd_C"/>
</dbReference>
<evidence type="ECO:0000256" key="1">
    <source>
        <dbReference type="ARBA" id="ARBA00006432"/>
    </source>
</evidence>
<name>A0ABT8SB17_9BURK</name>
<keyword evidence="3" id="KW-0276">Fatty acid metabolism</keyword>
<evidence type="ECO:0000313" key="7">
    <source>
        <dbReference type="EMBL" id="MDO1535177.1"/>
    </source>
</evidence>
<sequence>MKSTMMPVQLSTNQILDRAGTYFGDQEVLGRLPDKSTYRRSYREIRRRARQLAQALRDKAGIARGDPVATMSWNHAWHLESYFGIPAAGAVLHTLNLRLSPEDIAYIMDDAGDRVLIVDDVLLPVWERVSPLLRQQPRVIVVPFSGAALPAGLQSYEDFIEGDATGYRYPEQDENEAVGMCYTSGTTGRPKGVVYSHRSMVLHAITGCIPDLFALSARDQVMMVTPMFHANAWAVPFSAMMVGAGQVLPGPHLGGEDLLDLMEEGQVTMALGVPTIWMMIWQAMQNSTRERRLVKGMRMLVGGAAVPPSMIANFASRDMHIVQGWGMTETSPLGSVPVIKPKHLALPDEARHALRAMQGIATPLVEMRIVDEAAGLQPWDGKASGEVQVRGPWVTGGYHATPDDPGKFTADGWLRTGDIGTIDPEGYMHLVDRSKDMIKSGGEWISSVELENLVMGHPAVAEASVVAIAHPKWGERPLVVAVRRPGAEVDAPALREFLRPKLARFQLPDDFEWVDAIPKTGTGKFLKTRLREMYRDRVSQSPD</sequence>
<dbReference type="Gene3D" id="3.40.50.12780">
    <property type="entry name" value="N-terminal domain of ligase-like"/>
    <property type="match status" value="1"/>
</dbReference>
<dbReference type="Pfam" id="PF00501">
    <property type="entry name" value="AMP-binding"/>
    <property type="match status" value="1"/>
</dbReference>
<evidence type="ECO:0000259" key="5">
    <source>
        <dbReference type="Pfam" id="PF00501"/>
    </source>
</evidence>
<dbReference type="RefSeq" id="WP_301812883.1">
    <property type="nucleotide sequence ID" value="NZ_JAUJZH010000018.1"/>
</dbReference>
<dbReference type="EMBL" id="JAUKVY010000018">
    <property type="protein sequence ID" value="MDO1535177.1"/>
    <property type="molecule type" value="Genomic_DNA"/>
</dbReference>
<evidence type="ECO:0000256" key="4">
    <source>
        <dbReference type="ARBA" id="ARBA00023098"/>
    </source>
</evidence>
<organism evidence="7 8">
    <name type="scientific">Variovorax ginsengisoli</name>
    <dbReference type="NCBI Taxonomy" id="363844"/>
    <lineage>
        <taxon>Bacteria</taxon>
        <taxon>Pseudomonadati</taxon>
        <taxon>Pseudomonadota</taxon>
        <taxon>Betaproteobacteria</taxon>
        <taxon>Burkholderiales</taxon>
        <taxon>Comamonadaceae</taxon>
        <taxon>Variovorax</taxon>
    </lineage>
</organism>
<dbReference type="PROSITE" id="PS00455">
    <property type="entry name" value="AMP_BINDING"/>
    <property type="match status" value="1"/>
</dbReference>
<evidence type="ECO:0000256" key="2">
    <source>
        <dbReference type="ARBA" id="ARBA00022598"/>
    </source>
</evidence>
<protein>
    <submittedName>
        <fullName evidence="7">Long-chain fatty acid--CoA ligase</fullName>
    </submittedName>
</protein>
<dbReference type="CDD" id="cd12119">
    <property type="entry name" value="ttLC_FACS_AlkK_like"/>
    <property type="match status" value="1"/>
</dbReference>
<dbReference type="InterPro" id="IPR042099">
    <property type="entry name" value="ANL_N_sf"/>
</dbReference>
<reference evidence="7" key="1">
    <citation type="submission" date="2023-06" db="EMBL/GenBank/DDBJ databases">
        <authorList>
            <person name="Jiang Y."/>
            <person name="Liu Q."/>
        </authorList>
    </citation>
    <scope>NUCLEOTIDE SEQUENCE</scope>
    <source>
        <strain evidence="7">CGMCC 1.12090</strain>
    </source>
</reference>
<dbReference type="PANTHER" id="PTHR43859">
    <property type="entry name" value="ACYL-ACTIVATING ENZYME"/>
    <property type="match status" value="1"/>
</dbReference>
<evidence type="ECO:0000313" key="8">
    <source>
        <dbReference type="Proteomes" id="UP001169027"/>
    </source>
</evidence>
<dbReference type="Pfam" id="PF13193">
    <property type="entry name" value="AMP-binding_C"/>
    <property type="match status" value="1"/>
</dbReference>
<comment type="similarity">
    <text evidence="1">Belongs to the ATP-dependent AMP-binding enzyme family.</text>
</comment>
<dbReference type="Proteomes" id="UP001169027">
    <property type="component" value="Unassembled WGS sequence"/>
</dbReference>
<keyword evidence="4" id="KW-0443">Lipid metabolism</keyword>
<dbReference type="GO" id="GO:0016874">
    <property type="term" value="F:ligase activity"/>
    <property type="evidence" value="ECO:0007669"/>
    <property type="project" value="UniProtKB-KW"/>
</dbReference>
<feature type="domain" description="AMP-dependent synthetase/ligase" evidence="5">
    <location>
        <begin position="31"/>
        <end position="399"/>
    </location>
</feature>
<dbReference type="NCBIfam" id="NF004837">
    <property type="entry name" value="PRK06187.1"/>
    <property type="match status" value="1"/>
</dbReference>
<accession>A0ABT8SB17</accession>
<dbReference type="Gene3D" id="3.30.300.30">
    <property type="match status" value="1"/>
</dbReference>
<evidence type="ECO:0000256" key="3">
    <source>
        <dbReference type="ARBA" id="ARBA00022832"/>
    </source>
</evidence>
<evidence type="ECO:0000259" key="6">
    <source>
        <dbReference type="Pfam" id="PF13193"/>
    </source>
</evidence>
<feature type="domain" description="AMP-binding enzyme C-terminal" evidence="6">
    <location>
        <begin position="449"/>
        <end position="524"/>
    </location>
</feature>
<dbReference type="InterPro" id="IPR000873">
    <property type="entry name" value="AMP-dep_synth/lig_dom"/>
</dbReference>
<proteinExistence type="inferred from homology"/>
<dbReference type="InterPro" id="IPR020845">
    <property type="entry name" value="AMP-binding_CS"/>
</dbReference>
<keyword evidence="2 7" id="KW-0436">Ligase</keyword>
<comment type="caution">
    <text evidence="7">The sequence shown here is derived from an EMBL/GenBank/DDBJ whole genome shotgun (WGS) entry which is preliminary data.</text>
</comment>
<keyword evidence="8" id="KW-1185">Reference proteome</keyword>
<gene>
    <name evidence="7" type="ORF">Q2T77_23050</name>
</gene>
<dbReference type="SUPFAM" id="SSF56801">
    <property type="entry name" value="Acetyl-CoA synthetase-like"/>
    <property type="match status" value="1"/>
</dbReference>
<dbReference type="PANTHER" id="PTHR43859:SF4">
    <property type="entry name" value="BUTANOATE--COA LIGASE AAE1-RELATED"/>
    <property type="match status" value="1"/>
</dbReference>